<evidence type="ECO:0000313" key="3">
    <source>
        <dbReference type="Proteomes" id="UP000008783"/>
    </source>
</evidence>
<organism evidence="2 3">
    <name type="scientific">Puccinia graminis f. sp. tritici (strain CRL 75-36-700-3 / race SCCL)</name>
    <name type="common">Black stem rust fungus</name>
    <dbReference type="NCBI Taxonomy" id="418459"/>
    <lineage>
        <taxon>Eukaryota</taxon>
        <taxon>Fungi</taxon>
        <taxon>Dikarya</taxon>
        <taxon>Basidiomycota</taxon>
        <taxon>Pucciniomycotina</taxon>
        <taxon>Pucciniomycetes</taxon>
        <taxon>Pucciniales</taxon>
        <taxon>Pucciniaceae</taxon>
        <taxon>Puccinia</taxon>
    </lineage>
</organism>
<sequence>MSHPVVGDPEWDQLQCNYDPLGEHTPLTGRFSNTTVSDLQPFSLATPSTTSAPHHTNPPRGHPHPQTTTASNPPLSLLESVHRNRRWRLATRRPHSRLGHATLQLGHATLQHVAPMPKPMWNFSS</sequence>
<protein>
    <submittedName>
        <fullName evidence="2">Uncharacterized protein</fullName>
    </submittedName>
</protein>
<dbReference type="AlphaFoldDB" id="E3JXK9"/>
<evidence type="ECO:0000256" key="1">
    <source>
        <dbReference type="SAM" id="MobiDB-lite"/>
    </source>
</evidence>
<reference evidence="3" key="2">
    <citation type="journal article" date="2011" name="Proc. Natl. Acad. Sci. U.S.A.">
        <title>Obligate biotrophy features unraveled by the genomic analysis of rust fungi.</title>
        <authorList>
            <person name="Duplessis S."/>
            <person name="Cuomo C.A."/>
            <person name="Lin Y.-C."/>
            <person name="Aerts A."/>
            <person name="Tisserant E."/>
            <person name="Veneault-Fourrey C."/>
            <person name="Joly D.L."/>
            <person name="Hacquard S."/>
            <person name="Amselem J."/>
            <person name="Cantarel B.L."/>
            <person name="Chiu R."/>
            <person name="Coutinho P.M."/>
            <person name="Feau N."/>
            <person name="Field M."/>
            <person name="Frey P."/>
            <person name="Gelhaye E."/>
            <person name="Goldberg J."/>
            <person name="Grabherr M.G."/>
            <person name="Kodira C.D."/>
            <person name="Kohler A."/>
            <person name="Kuees U."/>
            <person name="Lindquist E.A."/>
            <person name="Lucas S.M."/>
            <person name="Mago R."/>
            <person name="Mauceli E."/>
            <person name="Morin E."/>
            <person name="Murat C."/>
            <person name="Pangilinan J.L."/>
            <person name="Park R."/>
            <person name="Pearson M."/>
            <person name="Quesneville H."/>
            <person name="Rouhier N."/>
            <person name="Sakthikumar S."/>
            <person name="Salamov A.A."/>
            <person name="Schmutz J."/>
            <person name="Selles B."/>
            <person name="Shapiro H."/>
            <person name="Tanguay P."/>
            <person name="Tuskan G.A."/>
            <person name="Henrissat B."/>
            <person name="Van de Peer Y."/>
            <person name="Rouze P."/>
            <person name="Ellis J.G."/>
            <person name="Dodds P.N."/>
            <person name="Schein J.E."/>
            <person name="Zhong S."/>
            <person name="Hamelin R.C."/>
            <person name="Grigoriev I.V."/>
            <person name="Szabo L.J."/>
            <person name="Martin F."/>
        </authorList>
    </citation>
    <scope>NUCLEOTIDE SEQUENCE [LARGE SCALE GENOMIC DNA]</scope>
    <source>
        <strain evidence="3">CRL 75-36-700-3 / race SCCL</strain>
    </source>
</reference>
<dbReference type="VEuPathDB" id="FungiDB:PGTG_02245"/>
<gene>
    <name evidence="2" type="ORF">PGTG_02245</name>
</gene>
<dbReference type="KEGG" id="pgr:PGTG_02245"/>
<evidence type="ECO:0000313" key="2">
    <source>
        <dbReference type="EMBL" id="EFP76784.2"/>
    </source>
</evidence>
<feature type="region of interest" description="Disordered" evidence="1">
    <location>
        <begin position="23"/>
        <end position="74"/>
    </location>
</feature>
<proteinExistence type="predicted"/>
<dbReference type="HOGENOM" id="CLU_1993739_0_0_1"/>
<feature type="compositionally biased region" description="Polar residues" evidence="1">
    <location>
        <begin position="65"/>
        <end position="74"/>
    </location>
</feature>
<dbReference type="RefSeq" id="XP_003321203.2">
    <property type="nucleotide sequence ID" value="XM_003321155.2"/>
</dbReference>
<dbReference type="GeneID" id="10528886"/>
<dbReference type="OrthoDB" id="10477994at2759"/>
<dbReference type="EMBL" id="DS178266">
    <property type="protein sequence ID" value="EFP76784.2"/>
    <property type="molecule type" value="Genomic_DNA"/>
</dbReference>
<feature type="compositionally biased region" description="Polar residues" evidence="1">
    <location>
        <begin position="30"/>
        <end position="54"/>
    </location>
</feature>
<keyword evidence="3" id="KW-1185">Reference proteome</keyword>
<name>E3JXK9_PUCGT</name>
<reference key="1">
    <citation type="submission" date="2007-01" db="EMBL/GenBank/DDBJ databases">
        <title>The Genome Sequence of Puccinia graminis f. sp. tritici Strain CRL 75-36-700-3.</title>
        <authorList>
            <consortium name="The Broad Institute Genome Sequencing Platform"/>
            <person name="Birren B."/>
            <person name="Lander E."/>
            <person name="Galagan J."/>
            <person name="Nusbaum C."/>
            <person name="Devon K."/>
            <person name="Cuomo C."/>
            <person name="Jaffe D."/>
            <person name="Butler J."/>
            <person name="Alvarez P."/>
            <person name="Gnerre S."/>
            <person name="Grabherr M."/>
            <person name="Mauceli E."/>
            <person name="Brockman W."/>
            <person name="Young S."/>
            <person name="LaButti K."/>
            <person name="Sykes S."/>
            <person name="DeCaprio D."/>
            <person name="Crawford M."/>
            <person name="Koehrsen M."/>
            <person name="Engels R."/>
            <person name="Montgomery P."/>
            <person name="Pearson M."/>
            <person name="Howarth C."/>
            <person name="Larson L."/>
            <person name="White J."/>
            <person name="Zeng Q."/>
            <person name="Kodira C."/>
            <person name="Yandava C."/>
            <person name="Alvarado L."/>
            <person name="O'Leary S."/>
            <person name="Szabo L."/>
            <person name="Dean R."/>
            <person name="Schein J."/>
        </authorList>
    </citation>
    <scope>NUCLEOTIDE SEQUENCE</scope>
    <source>
        <strain>CRL 75-36-700-3</strain>
    </source>
</reference>
<dbReference type="InParanoid" id="E3JXK9"/>
<accession>E3JXK9</accession>
<dbReference type="Proteomes" id="UP000008783">
    <property type="component" value="Unassembled WGS sequence"/>
</dbReference>